<name>A0A098LLB1_9BACT</name>
<proteinExistence type="predicted"/>
<keyword evidence="2" id="KW-1185">Reference proteome</keyword>
<accession>A0A098LLB1</accession>
<comment type="caution">
    <text evidence="1">The sequence shown here is derived from an EMBL/GenBank/DDBJ whole genome shotgun (WGS) entry which is preliminary data.</text>
</comment>
<evidence type="ECO:0000313" key="1">
    <source>
        <dbReference type="EMBL" id="GAL87249.1"/>
    </source>
</evidence>
<dbReference type="OrthoDB" id="5901690at2"/>
<evidence type="ECO:0000313" key="2">
    <source>
        <dbReference type="Proteomes" id="UP000030185"/>
    </source>
</evidence>
<organism evidence="1 2">
    <name type="scientific">Sporocytophaga myxococcoides</name>
    <dbReference type="NCBI Taxonomy" id="153721"/>
    <lineage>
        <taxon>Bacteria</taxon>
        <taxon>Pseudomonadati</taxon>
        <taxon>Bacteroidota</taxon>
        <taxon>Cytophagia</taxon>
        <taxon>Cytophagales</taxon>
        <taxon>Cytophagaceae</taxon>
        <taxon>Sporocytophaga</taxon>
    </lineage>
</organism>
<sequence length="299" mass="34933">MAYTSPLFQSSFDLFSHSIEHFNRGTERDRKFVILHLANAVELIFKDLMLDLGLSIYKNPKETVTITGAIETLSKDKGIKIPHLNKLELLIDERNALQHRYGFPNELTTIFYMEATYDFFSEFLKQNYSLDIEKILEDFLQPEDLAVFKLRSVTTETELDKLNKLIKVHPVGALLSAYAYMEGQTNEIRELIMSQAVGEERDYRMSMFRFFNPDNVSRLMSEYGVDVDEKVRRKLFDFRNVRNQVAHGRDTVEGKEVADFIKTVKELEPKFKELKDKVELNPRLLLEKEKARIDEQKAS</sequence>
<dbReference type="EMBL" id="BBLT01000012">
    <property type="protein sequence ID" value="GAL87249.1"/>
    <property type="molecule type" value="Genomic_DNA"/>
</dbReference>
<dbReference type="Proteomes" id="UP000030185">
    <property type="component" value="Unassembled WGS sequence"/>
</dbReference>
<dbReference type="eggNOG" id="ENOG502ZKET">
    <property type="taxonomic scope" value="Bacteria"/>
</dbReference>
<gene>
    <name evidence="1" type="ORF">MYP_4479</name>
</gene>
<protein>
    <submittedName>
        <fullName evidence="1">Uncharacterized protein</fullName>
    </submittedName>
</protein>
<dbReference type="AlphaFoldDB" id="A0A098LLB1"/>
<dbReference type="RefSeq" id="WP_045468367.1">
    <property type="nucleotide sequence ID" value="NZ_BBLT01000012.1"/>
</dbReference>
<dbReference type="STRING" id="153721.MYP_4479"/>
<reference evidence="1 2" key="1">
    <citation type="submission" date="2014-09" db="EMBL/GenBank/DDBJ databases">
        <title>Sporocytophaga myxococcoides PG-01 genome sequencing.</title>
        <authorList>
            <person name="Liu L."/>
            <person name="Gao P.J."/>
            <person name="Chen G.J."/>
            <person name="Wang L.S."/>
        </authorList>
    </citation>
    <scope>NUCLEOTIDE SEQUENCE [LARGE SCALE GENOMIC DNA]</scope>
    <source>
        <strain evidence="1 2">PG-01</strain>
    </source>
</reference>